<dbReference type="Gene3D" id="1.10.443.10">
    <property type="entry name" value="Intergrase catalytic core"/>
    <property type="match status" value="1"/>
</dbReference>
<dbReference type="InterPro" id="IPR011010">
    <property type="entry name" value="DNA_brk_join_enz"/>
</dbReference>
<sequence>MAAKYAVRNVDMGGGERMPLLVDGETGLGLFEPTAWSLSLRSQRLEVNTIADALSAVSFLYESLAEAKVTLMDRIRQNDLLSLGEVEGLVARCKYDKAGLRFADQVAETANVSLHRKPLEKSKAAHYDVAVVQSNTAGKRLLYIAKYLDWLADYAFLSKIPSNRNEFRGIAAMVVKAIRARTPGKSPTKKKKGLTKSVEERLWAVVSADSPENPWKNSFIRKRNYLIVRLLRDLGIRKGELLGVKIEDINFSNNTIFIARRPDDPEDPRDRQPEAKTLERTLPMGDLLVEVLKAYIDEERAAIPAARRHPFLIVARDGEPLALNSIDYMFKTVREKFPELASVAAHILRHTWNDSFSEFAKGSLSKEDQRKVRNYLMGWTENSKSEADYTARFVEEQAQAASLAMQNDIYREAQA</sequence>
<protein>
    <submittedName>
        <fullName evidence="6">Site-specific integrase</fullName>
    </submittedName>
</protein>
<accession>A0A7W2F6M8</accession>
<dbReference type="PANTHER" id="PTHR30349:SF41">
    <property type="entry name" value="INTEGRASE_RECOMBINASE PROTEIN MJ0367-RELATED"/>
    <property type="match status" value="1"/>
</dbReference>
<dbReference type="SUPFAM" id="SSF56349">
    <property type="entry name" value="DNA breaking-rejoining enzymes"/>
    <property type="match status" value="1"/>
</dbReference>
<keyword evidence="3" id="KW-0238">DNA-binding</keyword>
<comment type="similarity">
    <text evidence="1">Belongs to the 'phage' integrase family.</text>
</comment>
<comment type="caution">
    <text evidence="6">The sequence shown here is derived from an EMBL/GenBank/DDBJ whole genome shotgun (WGS) entry which is preliminary data.</text>
</comment>
<dbReference type="EMBL" id="JACEZU010000001">
    <property type="protein sequence ID" value="MBA5686078.1"/>
    <property type="molecule type" value="Genomic_DNA"/>
</dbReference>
<feature type="domain" description="Tyr recombinase" evidence="5">
    <location>
        <begin position="189"/>
        <end position="402"/>
    </location>
</feature>
<gene>
    <name evidence="6" type="ORF">H3H39_03315</name>
</gene>
<dbReference type="RefSeq" id="WP_182151806.1">
    <property type="nucleotide sequence ID" value="NZ_JACEZU010000001.1"/>
</dbReference>
<name>A0A7W2F6M8_9BURK</name>
<dbReference type="PROSITE" id="PS51898">
    <property type="entry name" value="TYR_RECOMBINASE"/>
    <property type="match status" value="1"/>
</dbReference>
<evidence type="ECO:0000256" key="4">
    <source>
        <dbReference type="ARBA" id="ARBA00023172"/>
    </source>
</evidence>
<evidence type="ECO:0000256" key="1">
    <source>
        <dbReference type="ARBA" id="ARBA00008857"/>
    </source>
</evidence>
<dbReference type="InterPro" id="IPR013762">
    <property type="entry name" value="Integrase-like_cat_sf"/>
</dbReference>
<dbReference type="AlphaFoldDB" id="A0A7W2F6M8"/>
<evidence type="ECO:0000313" key="7">
    <source>
        <dbReference type="Proteomes" id="UP000573499"/>
    </source>
</evidence>
<dbReference type="Proteomes" id="UP000573499">
    <property type="component" value="Unassembled WGS sequence"/>
</dbReference>
<dbReference type="CDD" id="cd00397">
    <property type="entry name" value="DNA_BRE_C"/>
    <property type="match status" value="1"/>
</dbReference>
<dbReference type="GO" id="GO:0006310">
    <property type="term" value="P:DNA recombination"/>
    <property type="evidence" value="ECO:0007669"/>
    <property type="project" value="UniProtKB-KW"/>
</dbReference>
<keyword evidence="7" id="KW-1185">Reference proteome</keyword>
<dbReference type="GO" id="GO:0003677">
    <property type="term" value="F:DNA binding"/>
    <property type="evidence" value="ECO:0007669"/>
    <property type="project" value="UniProtKB-KW"/>
</dbReference>
<dbReference type="PANTHER" id="PTHR30349">
    <property type="entry name" value="PHAGE INTEGRASE-RELATED"/>
    <property type="match status" value="1"/>
</dbReference>
<evidence type="ECO:0000256" key="2">
    <source>
        <dbReference type="ARBA" id="ARBA00022908"/>
    </source>
</evidence>
<organism evidence="6 7">
    <name type="scientific">Rugamonas apoptosis</name>
    <dbReference type="NCBI Taxonomy" id="2758570"/>
    <lineage>
        <taxon>Bacteria</taxon>
        <taxon>Pseudomonadati</taxon>
        <taxon>Pseudomonadota</taxon>
        <taxon>Betaproteobacteria</taxon>
        <taxon>Burkholderiales</taxon>
        <taxon>Oxalobacteraceae</taxon>
        <taxon>Telluria group</taxon>
        <taxon>Rugamonas</taxon>
    </lineage>
</organism>
<dbReference type="Pfam" id="PF00589">
    <property type="entry name" value="Phage_integrase"/>
    <property type="match status" value="1"/>
</dbReference>
<evidence type="ECO:0000256" key="3">
    <source>
        <dbReference type="ARBA" id="ARBA00023125"/>
    </source>
</evidence>
<keyword evidence="4" id="KW-0233">DNA recombination</keyword>
<proteinExistence type="inferred from homology"/>
<keyword evidence="2" id="KW-0229">DNA integration</keyword>
<dbReference type="InterPro" id="IPR002104">
    <property type="entry name" value="Integrase_catalytic"/>
</dbReference>
<dbReference type="InterPro" id="IPR050090">
    <property type="entry name" value="Tyrosine_recombinase_XerCD"/>
</dbReference>
<dbReference type="GO" id="GO:0015074">
    <property type="term" value="P:DNA integration"/>
    <property type="evidence" value="ECO:0007669"/>
    <property type="project" value="UniProtKB-KW"/>
</dbReference>
<reference evidence="6 7" key="1">
    <citation type="submission" date="2020-07" db="EMBL/GenBank/DDBJ databases">
        <title>Novel species isolated from subtropical streams in China.</title>
        <authorList>
            <person name="Lu H."/>
        </authorList>
    </citation>
    <scope>NUCLEOTIDE SEQUENCE [LARGE SCALE GENOMIC DNA]</scope>
    <source>
        <strain evidence="6 7">LX47W</strain>
    </source>
</reference>
<evidence type="ECO:0000259" key="5">
    <source>
        <dbReference type="PROSITE" id="PS51898"/>
    </source>
</evidence>
<evidence type="ECO:0000313" key="6">
    <source>
        <dbReference type="EMBL" id="MBA5686078.1"/>
    </source>
</evidence>